<sequence>MKILVNPGKKIQVLSSSARKTHFRNPTPKKPTSYSVLSQQYYQKSKSQDNESEESIQTIRKKIHNTEDLSIRDIERYEKIVRNVINQNKMKKEVHDKTLVEDSDLIRFVEDQIGLCNISPKTVRMLEKQSLDQEKRLITLSVAKRKSAAEIQKKINCQVIETKQQIQNREELEIKQVKAAHLRHEAIVTSTLFNQAHATHHRKFVSESRQKDNFSQLKRQTQNEKIKNGTQISKVARDVWKTFLQEQYSELRKDVREQNLQKVAIIKESEEQLGRLRKSYDEKLKELKDMAATKVAEAGMEKKEISREIERIQRKMQYQFQEEFQTLLRNVETKGDHKRFIRNENASQLKKKLQKADYVFDV</sequence>
<comment type="caution">
    <text evidence="3">The sequence shown here is derived from an EMBL/GenBank/DDBJ whole genome shotgun (WGS) entry which is preliminary data.</text>
</comment>
<keyword evidence="1" id="KW-0175">Coiled coil</keyword>
<evidence type="ECO:0000256" key="2">
    <source>
        <dbReference type="SAM" id="MobiDB-lite"/>
    </source>
</evidence>
<accession>A0A8J2WPX5</accession>
<feature type="coiled-coil region" evidence="1">
    <location>
        <begin position="241"/>
        <end position="315"/>
    </location>
</feature>
<gene>
    <name evidence="3" type="ORF">DGAL_LOCUS16728</name>
</gene>
<dbReference type="EMBL" id="CAKKLH010000334">
    <property type="protein sequence ID" value="CAH0112929.1"/>
    <property type="molecule type" value="Genomic_DNA"/>
</dbReference>
<dbReference type="Proteomes" id="UP000789390">
    <property type="component" value="Unassembled WGS sequence"/>
</dbReference>
<keyword evidence="4" id="KW-1185">Reference proteome</keyword>
<reference evidence="3" key="1">
    <citation type="submission" date="2021-11" db="EMBL/GenBank/DDBJ databases">
        <authorList>
            <person name="Schell T."/>
        </authorList>
    </citation>
    <scope>NUCLEOTIDE SEQUENCE</scope>
    <source>
        <strain evidence="3">M5</strain>
    </source>
</reference>
<feature type="compositionally biased region" description="Low complexity" evidence="2">
    <location>
        <begin position="33"/>
        <end position="45"/>
    </location>
</feature>
<organism evidence="3 4">
    <name type="scientific">Daphnia galeata</name>
    <dbReference type="NCBI Taxonomy" id="27404"/>
    <lineage>
        <taxon>Eukaryota</taxon>
        <taxon>Metazoa</taxon>
        <taxon>Ecdysozoa</taxon>
        <taxon>Arthropoda</taxon>
        <taxon>Crustacea</taxon>
        <taxon>Branchiopoda</taxon>
        <taxon>Diplostraca</taxon>
        <taxon>Cladocera</taxon>
        <taxon>Anomopoda</taxon>
        <taxon>Daphniidae</taxon>
        <taxon>Daphnia</taxon>
    </lineage>
</organism>
<name>A0A8J2WPX5_9CRUS</name>
<dbReference type="OrthoDB" id="6361963at2759"/>
<feature type="region of interest" description="Disordered" evidence="2">
    <location>
        <begin position="17"/>
        <end position="55"/>
    </location>
</feature>
<evidence type="ECO:0000313" key="4">
    <source>
        <dbReference type="Proteomes" id="UP000789390"/>
    </source>
</evidence>
<dbReference type="AlphaFoldDB" id="A0A8J2WPX5"/>
<proteinExistence type="predicted"/>
<protein>
    <submittedName>
        <fullName evidence="3">Uncharacterized protein</fullName>
    </submittedName>
</protein>
<evidence type="ECO:0000313" key="3">
    <source>
        <dbReference type="EMBL" id="CAH0112929.1"/>
    </source>
</evidence>
<evidence type="ECO:0000256" key="1">
    <source>
        <dbReference type="SAM" id="Coils"/>
    </source>
</evidence>